<dbReference type="GO" id="GO:0016747">
    <property type="term" value="F:acyltransferase activity, transferring groups other than amino-acyl groups"/>
    <property type="evidence" value="ECO:0007669"/>
    <property type="project" value="InterPro"/>
</dbReference>
<dbReference type="Proteomes" id="UP000252254">
    <property type="component" value="Unassembled WGS sequence"/>
</dbReference>
<keyword evidence="3" id="KW-1185">Reference proteome</keyword>
<dbReference type="InterPro" id="IPR016181">
    <property type="entry name" value="Acyl_CoA_acyltransferase"/>
</dbReference>
<name>A0A366EDJ4_9BACI</name>
<dbReference type="Gene3D" id="3.40.630.30">
    <property type="match status" value="1"/>
</dbReference>
<evidence type="ECO:0000259" key="1">
    <source>
        <dbReference type="PROSITE" id="PS51186"/>
    </source>
</evidence>
<reference evidence="2 3" key="1">
    <citation type="submission" date="2018-06" db="EMBL/GenBank/DDBJ databases">
        <title>Genomic Encyclopedia of Type Strains, Phase IV (KMG-IV): sequencing the most valuable type-strain genomes for metagenomic binning, comparative biology and taxonomic classification.</title>
        <authorList>
            <person name="Goeker M."/>
        </authorList>
    </citation>
    <scope>NUCLEOTIDE SEQUENCE [LARGE SCALE GENOMIC DNA]</scope>
    <source>
        <strain evidence="2 3">DSM 15140</strain>
    </source>
</reference>
<feature type="domain" description="N-acetyltransferase" evidence="1">
    <location>
        <begin position="18"/>
        <end position="161"/>
    </location>
</feature>
<protein>
    <submittedName>
        <fullName evidence="2">GNAT family acetyltransferase</fullName>
    </submittedName>
</protein>
<evidence type="ECO:0000313" key="3">
    <source>
        <dbReference type="Proteomes" id="UP000252254"/>
    </source>
</evidence>
<dbReference type="EMBL" id="QNRI01000002">
    <property type="protein sequence ID" value="RBP00452.1"/>
    <property type="molecule type" value="Genomic_DNA"/>
</dbReference>
<dbReference type="Pfam" id="PF00583">
    <property type="entry name" value="Acetyltransf_1"/>
    <property type="match status" value="1"/>
</dbReference>
<accession>A0A366EDJ4</accession>
<organism evidence="2 3">
    <name type="scientific">Paraliobacillus ryukyuensis</name>
    <dbReference type="NCBI Taxonomy" id="200904"/>
    <lineage>
        <taxon>Bacteria</taxon>
        <taxon>Bacillati</taxon>
        <taxon>Bacillota</taxon>
        <taxon>Bacilli</taxon>
        <taxon>Bacillales</taxon>
        <taxon>Bacillaceae</taxon>
        <taxon>Paraliobacillus</taxon>
    </lineage>
</organism>
<dbReference type="InterPro" id="IPR000182">
    <property type="entry name" value="GNAT_dom"/>
</dbReference>
<dbReference type="STRING" id="200904.GCA_900168775_00488"/>
<dbReference type="RefSeq" id="WP_245911289.1">
    <property type="nucleotide sequence ID" value="NZ_BAABQN010000002.1"/>
</dbReference>
<evidence type="ECO:0000313" key="2">
    <source>
        <dbReference type="EMBL" id="RBP00452.1"/>
    </source>
</evidence>
<dbReference type="AlphaFoldDB" id="A0A366EDJ4"/>
<proteinExistence type="predicted"/>
<sequence>MIILEKMNASEFKQYLDYTIPNYAEEHIKAGKWEAHEALSKATEAFNTLLPEGENTINHYLFTIRNKDRNDVGMIWLGKQSDLKGFIYDINIWKGHRGKYYGEHAMREIENVGREIGLETIGLHVFGHNQIAQKLYSKVGYGVTNIKMSKNIKESANGKVG</sequence>
<gene>
    <name evidence="2" type="ORF">DES48_102215</name>
</gene>
<dbReference type="SUPFAM" id="SSF55729">
    <property type="entry name" value="Acyl-CoA N-acyltransferases (Nat)"/>
    <property type="match status" value="1"/>
</dbReference>
<keyword evidence="2" id="KW-0808">Transferase</keyword>
<dbReference type="PROSITE" id="PS51186">
    <property type="entry name" value="GNAT"/>
    <property type="match status" value="1"/>
</dbReference>
<comment type="caution">
    <text evidence="2">The sequence shown here is derived from an EMBL/GenBank/DDBJ whole genome shotgun (WGS) entry which is preliminary data.</text>
</comment>